<dbReference type="AlphaFoldDB" id="A0AAE3KPG0"/>
<dbReference type="SUPFAM" id="SSF53335">
    <property type="entry name" value="S-adenosyl-L-methionine-dependent methyltransferases"/>
    <property type="match status" value="1"/>
</dbReference>
<gene>
    <name evidence="12" type="ORF">LX83_006694</name>
</gene>
<protein>
    <recommendedName>
        <fullName evidence="4">Protein-L-isoaspartate O-methyltransferase</fullName>
        <ecNumber evidence="3">2.1.1.77</ecNumber>
    </recommendedName>
    <alternativeName>
        <fullName evidence="11">L-isoaspartyl protein carboxyl methyltransferase</fullName>
    </alternativeName>
    <alternativeName>
        <fullName evidence="9">Protein L-isoaspartyl methyltransferase</fullName>
    </alternativeName>
    <alternativeName>
        <fullName evidence="10">Protein-beta-aspartate methyltransferase</fullName>
    </alternativeName>
</protein>
<dbReference type="InterPro" id="IPR029063">
    <property type="entry name" value="SAM-dependent_MTases_sf"/>
</dbReference>
<sequence>MPSQDVPSQDVAATDWSGEFASAARAAFVPEVIWVGGDHGYVSLCRATEPEAWLARVAADEPVVTQVDDGRTPPGQLGRFASSSCSQPSLVADMLVAADIRPGVRVLEIGTGTGWNCALLCARVGSERVVSVEIDAALAAVARRSLRRLGYAPTVVVGDGALGHPPAAPYDRVLATCSVGVVPHAWVEQTRPGGVVVTPWGTDFCNGALARLVVDAHHRAVGRFGGDLAFMRLRAQRRPACRLPSVDVSGAAAGTTALTCQEIYQVVTFRGSFAIGLRVPRCRYWVEDDPDNEYRHTVWLHDARSRSWARLLVAPGEPHHRLVHQHGPRRLWTEVEAAHRWWVAAGRPDPTRFGLTVTSTGQVVWLDDPDHPVPPLS</sequence>
<dbReference type="PANTHER" id="PTHR11579">
    <property type="entry name" value="PROTEIN-L-ISOASPARTATE O-METHYLTRANSFERASE"/>
    <property type="match status" value="1"/>
</dbReference>
<evidence type="ECO:0000256" key="6">
    <source>
        <dbReference type="ARBA" id="ARBA00022603"/>
    </source>
</evidence>
<organism evidence="12 13">
    <name type="scientific">Goodfellowiella coeruleoviolacea</name>
    <dbReference type="NCBI Taxonomy" id="334858"/>
    <lineage>
        <taxon>Bacteria</taxon>
        <taxon>Bacillati</taxon>
        <taxon>Actinomycetota</taxon>
        <taxon>Actinomycetes</taxon>
        <taxon>Pseudonocardiales</taxon>
        <taxon>Pseudonocardiaceae</taxon>
        <taxon>Goodfellowiella</taxon>
    </lineage>
</organism>
<dbReference type="CDD" id="cd02440">
    <property type="entry name" value="AdoMet_MTases"/>
    <property type="match status" value="1"/>
</dbReference>
<dbReference type="EMBL" id="JAMTCK010000021">
    <property type="protein sequence ID" value="MCP2169808.1"/>
    <property type="molecule type" value="Genomic_DNA"/>
</dbReference>
<evidence type="ECO:0000256" key="10">
    <source>
        <dbReference type="ARBA" id="ARBA00031323"/>
    </source>
</evidence>
<evidence type="ECO:0000256" key="1">
    <source>
        <dbReference type="ARBA" id="ARBA00004496"/>
    </source>
</evidence>
<dbReference type="Pfam" id="PF01135">
    <property type="entry name" value="PCMT"/>
    <property type="match status" value="1"/>
</dbReference>
<evidence type="ECO:0000256" key="7">
    <source>
        <dbReference type="ARBA" id="ARBA00022679"/>
    </source>
</evidence>
<evidence type="ECO:0000313" key="13">
    <source>
        <dbReference type="Proteomes" id="UP001206128"/>
    </source>
</evidence>
<dbReference type="GO" id="GO:0032259">
    <property type="term" value="P:methylation"/>
    <property type="evidence" value="ECO:0007669"/>
    <property type="project" value="UniProtKB-KW"/>
</dbReference>
<keyword evidence="7" id="KW-0808">Transferase</keyword>
<keyword evidence="13" id="KW-1185">Reference proteome</keyword>
<dbReference type="InterPro" id="IPR000682">
    <property type="entry name" value="PCMT"/>
</dbReference>
<keyword evidence="5" id="KW-0963">Cytoplasm</keyword>
<comment type="similarity">
    <text evidence="2">Belongs to the methyltransferase superfamily. L-isoaspartyl/D-aspartyl protein methyltransferase family.</text>
</comment>
<evidence type="ECO:0000256" key="5">
    <source>
        <dbReference type="ARBA" id="ARBA00022490"/>
    </source>
</evidence>
<evidence type="ECO:0000256" key="4">
    <source>
        <dbReference type="ARBA" id="ARBA00013346"/>
    </source>
</evidence>
<dbReference type="EC" id="2.1.1.77" evidence="3"/>
<evidence type="ECO:0000313" key="12">
    <source>
        <dbReference type="EMBL" id="MCP2169808.1"/>
    </source>
</evidence>
<evidence type="ECO:0000256" key="11">
    <source>
        <dbReference type="ARBA" id="ARBA00031350"/>
    </source>
</evidence>
<name>A0AAE3KPG0_9PSEU</name>
<proteinExistence type="inferred from homology"/>
<dbReference type="GO" id="GO:0004719">
    <property type="term" value="F:protein-L-isoaspartate (D-aspartate) O-methyltransferase activity"/>
    <property type="evidence" value="ECO:0007669"/>
    <property type="project" value="UniProtKB-EC"/>
</dbReference>
<evidence type="ECO:0000256" key="3">
    <source>
        <dbReference type="ARBA" id="ARBA00011890"/>
    </source>
</evidence>
<comment type="caution">
    <text evidence="12">The sequence shown here is derived from an EMBL/GenBank/DDBJ whole genome shotgun (WGS) entry which is preliminary data.</text>
</comment>
<evidence type="ECO:0000256" key="2">
    <source>
        <dbReference type="ARBA" id="ARBA00005369"/>
    </source>
</evidence>
<comment type="subcellular location">
    <subcellularLocation>
        <location evidence="1">Cytoplasm</location>
    </subcellularLocation>
</comment>
<evidence type="ECO:0000256" key="8">
    <source>
        <dbReference type="ARBA" id="ARBA00022691"/>
    </source>
</evidence>
<evidence type="ECO:0000256" key="9">
    <source>
        <dbReference type="ARBA" id="ARBA00030757"/>
    </source>
</evidence>
<keyword evidence="6" id="KW-0489">Methyltransferase</keyword>
<accession>A0AAE3KPG0</accession>
<dbReference type="GO" id="GO:0005737">
    <property type="term" value="C:cytoplasm"/>
    <property type="evidence" value="ECO:0007669"/>
    <property type="project" value="UniProtKB-SubCell"/>
</dbReference>
<dbReference type="Proteomes" id="UP001206128">
    <property type="component" value="Unassembled WGS sequence"/>
</dbReference>
<dbReference type="PANTHER" id="PTHR11579:SF0">
    <property type="entry name" value="PROTEIN-L-ISOASPARTATE(D-ASPARTATE) O-METHYLTRANSFERASE"/>
    <property type="match status" value="1"/>
</dbReference>
<dbReference type="Gene3D" id="3.40.50.150">
    <property type="entry name" value="Vaccinia Virus protein VP39"/>
    <property type="match status" value="1"/>
</dbReference>
<dbReference type="RefSeq" id="WP_253779128.1">
    <property type="nucleotide sequence ID" value="NZ_JAMTCK010000021.1"/>
</dbReference>
<keyword evidence="8" id="KW-0949">S-adenosyl-L-methionine</keyword>
<reference evidence="12" key="1">
    <citation type="submission" date="2022-06" db="EMBL/GenBank/DDBJ databases">
        <title>Genomic Encyclopedia of Archaeal and Bacterial Type Strains, Phase II (KMG-II): from individual species to whole genera.</title>
        <authorList>
            <person name="Goeker M."/>
        </authorList>
    </citation>
    <scope>NUCLEOTIDE SEQUENCE</scope>
    <source>
        <strain evidence="12">DSM 43935</strain>
    </source>
</reference>